<evidence type="ECO:0000313" key="9">
    <source>
        <dbReference type="EMBL" id="AYB32616.1"/>
    </source>
</evidence>
<dbReference type="InterPro" id="IPR011990">
    <property type="entry name" value="TPR-like_helical_dom_sf"/>
</dbReference>
<evidence type="ECO:0000256" key="3">
    <source>
        <dbReference type="ARBA" id="ARBA00022729"/>
    </source>
</evidence>
<evidence type="ECO:0000256" key="1">
    <source>
        <dbReference type="ARBA" id="ARBA00004442"/>
    </source>
</evidence>
<accession>A0A385SQ09</accession>
<dbReference type="Pfam" id="PF07980">
    <property type="entry name" value="SusD_RagB"/>
    <property type="match status" value="1"/>
</dbReference>
<evidence type="ECO:0000256" key="4">
    <source>
        <dbReference type="ARBA" id="ARBA00023136"/>
    </source>
</evidence>
<feature type="domain" description="SusD-like N-terminal" evidence="8">
    <location>
        <begin position="40"/>
        <end position="221"/>
    </location>
</feature>
<evidence type="ECO:0000259" key="7">
    <source>
        <dbReference type="Pfam" id="PF07980"/>
    </source>
</evidence>
<dbReference type="PROSITE" id="PS51257">
    <property type="entry name" value="PROKAR_LIPOPROTEIN"/>
    <property type="match status" value="1"/>
</dbReference>
<evidence type="ECO:0000256" key="5">
    <source>
        <dbReference type="ARBA" id="ARBA00023237"/>
    </source>
</evidence>
<dbReference type="SUPFAM" id="SSF48452">
    <property type="entry name" value="TPR-like"/>
    <property type="match status" value="1"/>
</dbReference>
<gene>
    <name evidence="9" type="ORF">D4L85_19435</name>
</gene>
<evidence type="ECO:0000256" key="2">
    <source>
        <dbReference type="ARBA" id="ARBA00006275"/>
    </source>
</evidence>
<comment type="subcellular location">
    <subcellularLocation>
        <location evidence="1">Cell outer membrane</location>
    </subcellularLocation>
</comment>
<dbReference type="Gene3D" id="1.25.40.390">
    <property type="match status" value="1"/>
</dbReference>
<dbReference type="Proteomes" id="UP000266183">
    <property type="component" value="Chromosome"/>
</dbReference>
<dbReference type="GO" id="GO:0009279">
    <property type="term" value="C:cell outer membrane"/>
    <property type="evidence" value="ECO:0007669"/>
    <property type="project" value="UniProtKB-SubCell"/>
</dbReference>
<dbReference type="AlphaFoldDB" id="A0A385SQ09"/>
<organism evidence="9 10">
    <name type="scientific">Chryseolinea soli</name>
    <dbReference type="NCBI Taxonomy" id="2321403"/>
    <lineage>
        <taxon>Bacteria</taxon>
        <taxon>Pseudomonadati</taxon>
        <taxon>Bacteroidota</taxon>
        <taxon>Cytophagia</taxon>
        <taxon>Cytophagales</taxon>
        <taxon>Fulvivirgaceae</taxon>
        <taxon>Chryseolinea</taxon>
    </lineage>
</organism>
<dbReference type="InterPro" id="IPR033985">
    <property type="entry name" value="SusD-like_N"/>
</dbReference>
<dbReference type="KEGG" id="chk:D4L85_19435"/>
<feature type="signal peptide" evidence="6">
    <location>
        <begin position="1"/>
        <end position="21"/>
    </location>
</feature>
<name>A0A385SQ09_9BACT</name>
<dbReference type="InterPro" id="IPR012944">
    <property type="entry name" value="SusD_RagB_dom"/>
</dbReference>
<dbReference type="EMBL" id="CP032382">
    <property type="protein sequence ID" value="AYB32616.1"/>
    <property type="molecule type" value="Genomic_DNA"/>
</dbReference>
<reference evidence="10" key="1">
    <citation type="submission" date="2018-09" db="EMBL/GenBank/DDBJ databases">
        <title>Chryseolinea sp. KIS68-18 isolated from soil.</title>
        <authorList>
            <person name="Weon H.-Y."/>
            <person name="Kwon S.-W."/>
            <person name="Lee S.A."/>
        </authorList>
    </citation>
    <scope>NUCLEOTIDE SEQUENCE [LARGE SCALE GENOMIC DNA]</scope>
    <source>
        <strain evidence="10">KIS68-18</strain>
    </source>
</reference>
<evidence type="ECO:0000313" key="10">
    <source>
        <dbReference type="Proteomes" id="UP000266183"/>
    </source>
</evidence>
<protein>
    <submittedName>
        <fullName evidence="9">RagB/SusD family nutrient uptake outer membrane protein</fullName>
    </submittedName>
</protein>
<feature type="chain" id="PRO_5017346338" evidence="6">
    <location>
        <begin position="22"/>
        <end position="507"/>
    </location>
</feature>
<dbReference type="Pfam" id="PF14322">
    <property type="entry name" value="SusD-like_3"/>
    <property type="match status" value="1"/>
</dbReference>
<keyword evidence="10" id="KW-1185">Reference proteome</keyword>
<keyword evidence="3 6" id="KW-0732">Signal</keyword>
<keyword evidence="5" id="KW-0998">Cell outer membrane</keyword>
<keyword evidence="4" id="KW-0472">Membrane</keyword>
<evidence type="ECO:0000259" key="8">
    <source>
        <dbReference type="Pfam" id="PF14322"/>
    </source>
</evidence>
<feature type="domain" description="RagB/SusD" evidence="7">
    <location>
        <begin position="268"/>
        <end position="507"/>
    </location>
</feature>
<proteinExistence type="inferred from homology"/>
<sequence>MNTMKRYTIVLLTLLAVSACTDELNQVNPNSLTTVNFWKTQADFESGLAASYKVWKDVNNGYWAVRGIELTNGRGDDSFIRNDVKDLYQLSTFTNNATTGTPASMFTGAYNAIFRANQVIENLPASELSADLKTRLTAEAKFLRAVNHFNLATNFGSVPIITAVPKTASDAFIAKSPEADVWAQVITDLKDAAAGLPVSYDASGVGRATKGSALGYLGKAYVYTKNWPEAENTFKLLAQPNGQPQSPFTYDLLTNYEDNFLAGMDNNKESLFEIQIQNVGGTAPWNGENANESQGVTTAQEFAPTEVAGWFEMFPTDKIFNEFEKEKTTDNDFDPRMYASLVWDYPGATYYNLPYTSFSNPFNSKARIRKYQNWRNNNEGIWISEINEKVLRYADVLLMYAETLTMQGRQAEAYPLMNRIRERAHLADLTVGMSADAMMAEIRHQRMIEFYREGLRFYDLKRWGLVQQEITNSDKVGREFYEDKFQYFPIPQNEINTNIKMVQNDPW</sequence>
<comment type="similarity">
    <text evidence="2">Belongs to the SusD family.</text>
</comment>
<evidence type="ECO:0000256" key="6">
    <source>
        <dbReference type="SAM" id="SignalP"/>
    </source>
</evidence>